<dbReference type="EMBL" id="VCKY01000081">
    <property type="protein sequence ID" value="TMR17338.1"/>
    <property type="molecule type" value="Genomic_DNA"/>
</dbReference>
<protein>
    <submittedName>
        <fullName evidence="2">Uncharacterized protein</fullName>
    </submittedName>
</protein>
<name>A0A5S4FEL2_9ACTN</name>
<evidence type="ECO:0000313" key="2">
    <source>
        <dbReference type="EMBL" id="TMR17338.1"/>
    </source>
</evidence>
<feature type="compositionally biased region" description="Basic and acidic residues" evidence="1">
    <location>
        <begin position="81"/>
        <end position="94"/>
    </location>
</feature>
<dbReference type="Proteomes" id="UP000309128">
    <property type="component" value="Unassembled WGS sequence"/>
</dbReference>
<evidence type="ECO:0000256" key="1">
    <source>
        <dbReference type="SAM" id="MobiDB-lite"/>
    </source>
</evidence>
<dbReference type="AlphaFoldDB" id="A0A5S4FEL2"/>
<reference evidence="2 3" key="1">
    <citation type="submission" date="2019-05" db="EMBL/GenBank/DDBJ databases">
        <title>Draft genome sequence of Nonomuraea turkmeniaca DSM 43926.</title>
        <authorList>
            <person name="Saricaoglu S."/>
            <person name="Isik K."/>
        </authorList>
    </citation>
    <scope>NUCLEOTIDE SEQUENCE [LARGE SCALE GENOMIC DNA]</scope>
    <source>
        <strain evidence="2 3">DSM 43926</strain>
    </source>
</reference>
<feature type="region of interest" description="Disordered" evidence="1">
    <location>
        <begin position="1"/>
        <end position="22"/>
    </location>
</feature>
<comment type="caution">
    <text evidence="2">The sequence shown here is derived from an EMBL/GenBank/DDBJ whole genome shotgun (WGS) entry which is preliminary data.</text>
</comment>
<organism evidence="2 3">
    <name type="scientific">Nonomuraea turkmeniaca</name>
    <dbReference type="NCBI Taxonomy" id="103838"/>
    <lineage>
        <taxon>Bacteria</taxon>
        <taxon>Bacillati</taxon>
        <taxon>Actinomycetota</taxon>
        <taxon>Actinomycetes</taxon>
        <taxon>Streptosporangiales</taxon>
        <taxon>Streptosporangiaceae</taxon>
        <taxon>Nonomuraea</taxon>
    </lineage>
</organism>
<gene>
    <name evidence="2" type="ORF">ETD86_23690</name>
</gene>
<feature type="region of interest" description="Disordered" evidence="1">
    <location>
        <begin position="70"/>
        <end position="94"/>
    </location>
</feature>
<keyword evidence="3" id="KW-1185">Reference proteome</keyword>
<sequence>MKFRANAQPFSTPSRHAAQWGADPTRTAVFGESCGAMPYACRGRPGGRPRAPGRAVGQRLLRVHPEVHSSKLGIPGRRSHRTDVRCSRLLPDGH</sequence>
<proteinExistence type="predicted"/>
<evidence type="ECO:0000313" key="3">
    <source>
        <dbReference type="Proteomes" id="UP000309128"/>
    </source>
</evidence>
<accession>A0A5S4FEL2</accession>